<evidence type="ECO:0000256" key="1">
    <source>
        <dbReference type="SAM" id="SignalP"/>
    </source>
</evidence>
<keyword evidence="1" id="KW-0732">Signal</keyword>
<dbReference type="EMBL" id="AXCM01017765">
    <property type="status" value="NOT_ANNOTATED_CDS"/>
    <property type="molecule type" value="Genomic_DNA"/>
</dbReference>
<proteinExistence type="predicted"/>
<keyword evidence="3" id="KW-1185">Reference proteome</keyword>
<dbReference type="AlphaFoldDB" id="A0A182MJA1"/>
<reference evidence="3" key="1">
    <citation type="submission" date="2013-09" db="EMBL/GenBank/DDBJ databases">
        <title>The Genome Sequence of Anopheles culicifacies species A.</title>
        <authorList>
            <consortium name="The Broad Institute Genomics Platform"/>
            <person name="Neafsey D.E."/>
            <person name="Besansky N."/>
            <person name="Howell P."/>
            <person name="Walton C."/>
            <person name="Young S.K."/>
            <person name="Zeng Q."/>
            <person name="Gargeya S."/>
            <person name="Fitzgerald M."/>
            <person name="Haas B."/>
            <person name="Abouelleil A."/>
            <person name="Allen A.W."/>
            <person name="Alvarado L."/>
            <person name="Arachchi H.M."/>
            <person name="Berlin A.M."/>
            <person name="Chapman S.B."/>
            <person name="Gainer-Dewar J."/>
            <person name="Goldberg J."/>
            <person name="Griggs A."/>
            <person name="Gujja S."/>
            <person name="Hansen M."/>
            <person name="Howarth C."/>
            <person name="Imamovic A."/>
            <person name="Ireland A."/>
            <person name="Larimer J."/>
            <person name="McCowan C."/>
            <person name="Murphy C."/>
            <person name="Pearson M."/>
            <person name="Poon T.W."/>
            <person name="Priest M."/>
            <person name="Roberts A."/>
            <person name="Saif S."/>
            <person name="Shea T."/>
            <person name="Sisk P."/>
            <person name="Sykes S."/>
            <person name="Wortman J."/>
            <person name="Nusbaum C."/>
            <person name="Birren B."/>
        </authorList>
    </citation>
    <scope>NUCLEOTIDE SEQUENCE [LARGE SCALE GENOMIC DNA]</scope>
    <source>
        <strain evidence="3">A-37</strain>
    </source>
</reference>
<feature type="chain" id="PRO_5008128512" evidence="1">
    <location>
        <begin position="21"/>
        <end position="112"/>
    </location>
</feature>
<feature type="signal peptide" evidence="1">
    <location>
        <begin position="1"/>
        <end position="20"/>
    </location>
</feature>
<dbReference type="VEuPathDB" id="VectorBase:ACUA019638"/>
<dbReference type="Proteomes" id="UP000075883">
    <property type="component" value="Unassembled WGS sequence"/>
</dbReference>
<reference evidence="2" key="2">
    <citation type="submission" date="2020-05" db="UniProtKB">
        <authorList>
            <consortium name="EnsemblMetazoa"/>
        </authorList>
    </citation>
    <scope>IDENTIFICATION</scope>
    <source>
        <strain evidence="2">A-37</strain>
    </source>
</reference>
<name>A0A182MJA1_9DIPT</name>
<organism evidence="2 3">
    <name type="scientific">Anopheles culicifacies</name>
    <dbReference type="NCBI Taxonomy" id="139723"/>
    <lineage>
        <taxon>Eukaryota</taxon>
        <taxon>Metazoa</taxon>
        <taxon>Ecdysozoa</taxon>
        <taxon>Arthropoda</taxon>
        <taxon>Hexapoda</taxon>
        <taxon>Insecta</taxon>
        <taxon>Pterygota</taxon>
        <taxon>Neoptera</taxon>
        <taxon>Endopterygota</taxon>
        <taxon>Diptera</taxon>
        <taxon>Nematocera</taxon>
        <taxon>Culicoidea</taxon>
        <taxon>Culicidae</taxon>
        <taxon>Anophelinae</taxon>
        <taxon>Anopheles</taxon>
        <taxon>culicifacies species complex</taxon>
    </lineage>
</organism>
<protein>
    <submittedName>
        <fullName evidence="2">Uncharacterized protein</fullName>
    </submittedName>
</protein>
<sequence>MKLYCAVLVLMVALLHFGQTFTPIDSPYDMLAEGSQLQDAKTMAEAVVDDGTVREKRGLKYQYHYKEKSVGGGLFPFKHTVERKVHIKHGHHGLHGSHYREVTKVKHFGFGR</sequence>
<evidence type="ECO:0000313" key="3">
    <source>
        <dbReference type="Proteomes" id="UP000075883"/>
    </source>
</evidence>
<accession>A0A182MJA1</accession>
<evidence type="ECO:0000313" key="2">
    <source>
        <dbReference type="EnsemblMetazoa" id="ACUA019638-PA"/>
    </source>
</evidence>
<dbReference type="EnsemblMetazoa" id="ACUA019638-RA">
    <property type="protein sequence ID" value="ACUA019638-PA"/>
    <property type="gene ID" value="ACUA019638"/>
</dbReference>